<dbReference type="CDD" id="cd00063">
    <property type="entry name" value="FN3"/>
    <property type="match status" value="1"/>
</dbReference>
<dbReference type="PROSITE" id="PS50853">
    <property type="entry name" value="FN3"/>
    <property type="match status" value="1"/>
</dbReference>
<name>A0A0B7A6R7_9EUPU</name>
<evidence type="ECO:0000313" key="4">
    <source>
        <dbReference type="EMBL" id="CEK76357.1"/>
    </source>
</evidence>
<feature type="domain" description="Fibronectin type-III" evidence="3">
    <location>
        <begin position="53"/>
        <end position="150"/>
    </location>
</feature>
<dbReference type="EMBL" id="HACG01029492">
    <property type="protein sequence ID" value="CEK76357.1"/>
    <property type="molecule type" value="Transcribed_RNA"/>
</dbReference>
<sequence length="295" mass="32953">MGANQSQGEFVSHDQGWAGKNNFQTNKECHISGNYRNQKMMDRQRKGKAKPDPPSRIRFTDTTHNSITVSWQAPYQVDGHSIIAYTVEMSNVSPGRDKQWKILTKSCQGSSYDARNLETGTSYIFRVRSENIYGVGKPSLPSEICTTSMFETLPADIRSIGVPQSFYKCPDESAPNTKRSYGFNVHIEGGVKSILNHSDIIIESSSYSSSTLTSEKSQKLPNITRSNIHRTSLPSNRKTTAPILLPGTGSNSMYRLRESRRSLRTDTCDTQFKCSTRDSGVSGLREYLTVYDSSS</sequence>
<dbReference type="InterPro" id="IPR036116">
    <property type="entry name" value="FN3_sf"/>
</dbReference>
<feature type="non-terminal residue" evidence="4">
    <location>
        <position position="295"/>
    </location>
</feature>
<proteinExistence type="predicted"/>
<organism evidence="4">
    <name type="scientific">Arion vulgaris</name>
    <dbReference type="NCBI Taxonomy" id="1028688"/>
    <lineage>
        <taxon>Eukaryota</taxon>
        <taxon>Metazoa</taxon>
        <taxon>Spiralia</taxon>
        <taxon>Lophotrochozoa</taxon>
        <taxon>Mollusca</taxon>
        <taxon>Gastropoda</taxon>
        <taxon>Heterobranchia</taxon>
        <taxon>Euthyneura</taxon>
        <taxon>Panpulmonata</taxon>
        <taxon>Eupulmonata</taxon>
        <taxon>Stylommatophora</taxon>
        <taxon>Helicina</taxon>
        <taxon>Arionoidea</taxon>
        <taxon>Arionidae</taxon>
        <taxon>Arion</taxon>
    </lineage>
</organism>
<dbReference type="AlphaFoldDB" id="A0A0B7A6R7"/>
<feature type="region of interest" description="Disordered" evidence="2">
    <location>
        <begin position="1"/>
        <end position="60"/>
    </location>
</feature>
<evidence type="ECO:0000256" key="2">
    <source>
        <dbReference type="SAM" id="MobiDB-lite"/>
    </source>
</evidence>
<reference evidence="4" key="1">
    <citation type="submission" date="2014-12" db="EMBL/GenBank/DDBJ databases">
        <title>Insight into the proteome of Arion vulgaris.</title>
        <authorList>
            <person name="Aradska J."/>
            <person name="Bulat T."/>
            <person name="Smidak R."/>
            <person name="Sarate P."/>
            <person name="Gangsoo J."/>
            <person name="Sialana F."/>
            <person name="Bilban M."/>
            <person name="Lubec G."/>
        </authorList>
    </citation>
    <scope>NUCLEOTIDE SEQUENCE</scope>
    <source>
        <tissue evidence="4">Skin</tissue>
    </source>
</reference>
<feature type="region of interest" description="Disordered" evidence="2">
    <location>
        <begin position="229"/>
        <end position="251"/>
    </location>
</feature>
<accession>A0A0B7A6R7</accession>
<dbReference type="PANTHER" id="PTHR13817:SF73">
    <property type="entry name" value="FIBRONECTIN TYPE-III DOMAIN-CONTAINING PROTEIN"/>
    <property type="match status" value="1"/>
</dbReference>
<dbReference type="SUPFAM" id="SSF49265">
    <property type="entry name" value="Fibronectin type III"/>
    <property type="match status" value="1"/>
</dbReference>
<dbReference type="PRINTS" id="PR00014">
    <property type="entry name" value="FNTYPEIII"/>
</dbReference>
<dbReference type="Pfam" id="PF00041">
    <property type="entry name" value="fn3"/>
    <property type="match status" value="1"/>
</dbReference>
<evidence type="ECO:0000256" key="1">
    <source>
        <dbReference type="ARBA" id="ARBA00022737"/>
    </source>
</evidence>
<evidence type="ECO:0000259" key="3">
    <source>
        <dbReference type="PROSITE" id="PS50853"/>
    </source>
</evidence>
<gene>
    <name evidence="4" type="primary">ORF99629</name>
</gene>
<dbReference type="SMART" id="SM00060">
    <property type="entry name" value="FN3"/>
    <property type="match status" value="1"/>
</dbReference>
<dbReference type="InterPro" id="IPR013783">
    <property type="entry name" value="Ig-like_fold"/>
</dbReference>
<keyword evidence="1" id="KW-0677">Repeat</keyword>
<feature type="compositionally biased region" description="Polar residues" evidence="2">
    <location>
        <begin position="229"/>
        <end position="239"/>
    </location>
</feature>
<dbReference type="InterPro" id="IPR003961">
    <property type="entry name" value="FN3_dom"/>
</dbReference>
<dbReference type="InterPro" id="IPR050964">
    <property type="entry name" value="Striated_Muscle_Regulatory"/>
</dbReference>
<protein>
    <recommendedName>
        <fullName evidence="3">Fibronectin type-III domain-containing protein</fullName>
    </recommendedName>
</protein>
<dbReference type="PANTHER" id="PTHR13817">
    <property type="entry name" value="TITIN"/>
    <property type="match status" value="1"/>
</dbReference>
<feature type="compositionally biased region" description="Basic and acidic residues" evidence="2">
    <location>
        <begin position="39"/>
        <end position="60"/>
    </location>
</feature>
<dbReference type="Gene3D" id="2.60.40.10">
    <property type="entry name" value="Immunoglobulins"/>
    <property type="match status" value="1"/>
</dbReference>